<dbReference type="AlphaFoldDB" id="A0A0C5VS45"/>
<evidence type="ECO:0000313" key="2">
    <source>
        <dbReference type="Proteomes" id="UP000032266"/>
    </source>
</evidence>
<sequence length="46" mass="5687">MQMRIFFQVLLMHRGFLSFFSQQFKVKLIQIIFYIKNLSTIRLFIT</sequence>
<dbReference type="STRING" id="1445510.YC6258_05014"/>
<dbReference type="Proteomes" id="UP000032266">
    <property type="component" value="Chromosome"/>
</dbReference>
<accession>A0A0C5VS45</accession>
<organism evidence="1 2">
    <name type="scientific">Gynuella sunshinyii YC6258</name>
    <dbReference type="NCBI Taxonomy" id="1445510"/>
    <lineage>
        <taxon>Bacteria</taxon>
        <taxon>Pseudomonadati</taxon>
        <taxon>Pseudomonadota</taxon>
        <taxon>Gammaproteobacteria</taxon>
        <taxon>Oceanospirillales</taxon>
        <taxon>Saccharospirillaceae</taxon>
        <taxon>Gynuella</taxon>
    </lineage>
</organism>
<evidence type="ECO:0000313" key="1">
    <source>
        <dbReference type="EMBL" id="AJQ97046.1"/>
    </source>
</evidence>
<dbReference type="HOGENOM" id="CLU_3184302_0_0_6"/>
<proteinExistence type="predicted"/>
<keyword evidence="2" id="KW-1185">Reference proteome</keyword>
<name>A0A0C5VS45_9GAMM</name>
<reference evidence="1 2" key="1">
    <citation type="submission" date="2014-01" db="EMBL/GenBank/DDBJ databases">
        <title>Full genme sequencing of cellulolytic bacterium Gynuella sunshinyii YC6258T gen. nov., sp. nov.</title>
        <authorList>
            <person name="Khan H."/>
            <person name="Chung E.J."/>
            <person name="Chung Y.R."/>
        </authorList>
    </citation>
    <scope>NUCLEOTIDE SEQUENCE [LARGE SCALE GENOMIC DNA]</scope>
    <source>
        <strain evidence="1 2">YC6258</strain>
    </source>
</reference>
<gene>
    <name evidence="1" type="ORF">YC6258_05014</name>
</gene>
<protein>
    <submittedName>
        <fullName evidence="1">Uncharacterized protein</fullName>
    </submittedName>
</protein>
<dbReference type="KEGG" id="gsn:YC6258_05014"/>
<dbReference type="EMBL" id="CP007142">
    <property type="protein sequence ID" value="AJQ97046.1"/>
    <property type="molecule type" value="Genomic_DNA"/>
</dbReference>